<dbReference type="AlphaFoldDB" id="A0A5B9D8J6"/>
<dbReference type="RefSeq" id="WP_147662245.1">
    <property type="nucleotide sequence ID" value="NZ_CP042905.2"/>
</dbReference>
<dbReference type="Proteomes" id="UP000321408">
    <property type="component" value="Chromosome"/>
</dbReference>
<accession>A0A5B9D8J6</accession>
<protein>
    <submittedName>
        <fullName evidence="1">Uncharacterized protein</fullName>
    </submittedName>
</protein>
<dbReference type="KEGG" id="psyt:DSAG12_01156"/>
<sequence>MTGKTIRFYCEYCKETLAIQVTESLEKEFKERADKWPYPLVYHHSDHFAIIYIDENWHERGVVCSKISYKKET</sequence>
<organism evidence="1 2">
    <name type="scientific">Promethearchaeum syntrophicum</name>
    <dbReference type="NCBI Taxonomy" id="2594042"/>
    <lineage>
        <taxon>Archaea</taxon>
        <taxon>Promethearchaeati</taxon>
        <taxon>Promethearchaeota</taxon>
        <taxon>Promethearchaeia</taxon>
        <taxon>Promethearchaeales</taxon>
        <taxon>Promethearchaeaceae</taxon>
        <taxon>Promethearchaeum</taxon>
    </lineage>
</organism>
<reference evidence="1 2" key="2">
    <citation type="journal article" date="2024" name="Int. J. Syst. Evol. Microbiol.">
        <title>Promethearchaeum syntrophicum gen. nov., sp. nov., an anaerobic, obligately syntrophic archaeon, the first isolate of the lineage 'Asgard' archaea, and proposal of the new archaeal phylum Promethearchaeota phyl. nov. and kingdom Promethearchaeati regn. nov.</title>
        <authorList>
            <person name="Imachi H."/>
            <person name="Nobu M.K."/>
            <person name="Kato S."/>
            <person name="Takaki Y."/>
            <person name="Miyazaki M."/>
            <person name="Miyata M."/>
            <person name="Ogawara M."/>
            <person name="Saito Y."/>
            <person name="Sakai S."/>
            <person name="Tahara Y.O."/>
            <person name="Takano Y."/>
            <person name="Tasumi E."/>
            <person name="Uematsu K."/>
            <person name="Yoshimura T."/>
            <person name="Itoh T."/>
            <person name="Ohkuma M."/>
            <person name="Takai K."/>
        </authorList>
    </citation>
    <scope>NUCLEOTIDE SEQUENCE [LARGE SCALE GENOMIC DNA]</scope>
    <source>
        <strain evidence="1 2">MK-D1</strain>
    </source>
</reference>
<reference evidence="1 2" key="1">
    <citation type="journal article" date="2020" name="Nature">
        <title>Isolation of an archaeon at the prokaryote-eukaryote interface.</title>
        <authorList>
            <person name="Imachi H."/>
            <person name="Nobu M.K."/>
            <person name="Nakahara N."/>
            <person name="Morono Y."/>
            <person name="Ogawara M."/>
            <person name="Takaki Y."/>
            <person name="Takano Y."/>
            <person name="Uematsu K."/>
            <person name="Ikuta T."/>
            <person name="Ito M."/>
            <person name="Matsui Y."/>
            <person name="Miyazaki M."/>
            <person name="Murata K."/>
            <person name="Saito Y."/>
            <person name="Sakai S."/>
            <person name="Song C."/>
            <person name="Tasumi E."/>
            <person name="Yamanaka Y."/>
            <person name="Yamaguchi T."/>
            <person name="Kamagata Y."/>
            <person name="Tamaki H."/>
            <person name="Takai K."/>
        </authorList>
    </citation>
    <scope>NUCLEOTIDE SEQUENCE [LARGE SCALE GENOMIC DNA]</scope>
    <source>
        <strain evidence="1 2">MK-D1</strain>
    </source>
</reference>
<evidence type="ECO:0000313" key="1">
    <source>
        <dbReference type="EMBL" id="QEE15331.1"/>
    </source>
</evidence>
<dbReference type="EMBL" id="CP042905">
    <property type="protein sequence ID" value="QEE15331.1"/>
    <property type="molecule type" value="Genomic_DNA"/>
</dbReference>
<proteinExistence type="predicted"/>
<gene>
    <name evidence="1" type="ORF">DSAG12_01156</name>
</gene>
<dbReference type="GeneID" id="41329153"/>
<keyword evidence="2" id="KW-1185">Reference proteome</keyword>
<name>A0A5B9D8J6_9ARCH</name>
<evidence type="ECO:0000313" key="2">
    <source>
        <dbReference type="Proteomes" id="UP000321408"/>
    </source>
</evidence>